<dbReference type="AlphaFoldDB" id="A0A820PPL2"/>
<dbReference type="PANTHER" id="PTHR35871">
    <property type="entry name" value="EXPRESSED PROTEIN"/>
    <property type="match status" value="1"/>
</dbReference>
<organism evidence="2 3">
    <name type="scientific">Rotaria magnacalcarata</name>
    <dbReference type="NCBI Taxonomy" id="392030"/>
    <lineage>
        <taxon>Eukaryota</taxon>
        <taxon>Metazoa</taxon>
        <taxon>Spiralia</taxon>
        <taxon>Gnathifera</taxon>
        <taxon>Rotifera</taxon>
        <taxon>Eurotatoria</taxon>
        <taxon>Bdelloidea</taxon>
        <taxon>Philodinida</taxon>
        <taxon>Philodinidae</taxon>
        <taxon>Rotaria</taxon>
    </lineage>
</organism>
<evidence type="ECO:0000256" key="1">
    <source>
        <dbReference type="SAM" id="MobiDB-lite"/>
    </source>
</evidence>
<feature type="non-terminal residue" evidence="2">
    <location>
        <position position="1"/>
    </location>
</feature>
<dbReference type="Proteomes" id="UP000663866">
    <property type="component" value="Unassembled WGS sequence"/>
</dbReference>
<sequence>MPPKSRRQSHSVSAIKKRWSSENHSSSDDSVYSMDISDDDEFNLNDLNFKDKMKISDIADIYELCKGYCNTRYLSVLIYLTLRHFNVSCRDTDAFLKMIGGKQGNSFYDVYPELEEEARAFAVIQCNQKAASFTPYELAQFIDKRYYEINDIQKTDTNLVRSIKSCRLDLRRWGARFDTNSNRPYFEGHDRPDVLEYRNKFIHYFLNNPVNYYTVSFDEHPTWKKPKSPKPTILMCHDESTFRSGDVRQRRWFIDNSAPFFSKGHGRSVMVSDFLVQHPSSPFFHLNEREWMKAVEHYPDLLNDNGIRYGKYSATAFAHLGVDAYFDNSVILLQFERLFKLLKFKEEYQHHNIEILVDNATTHTAKNYSINDFGKRSGTRCPVSSIEYLNDNDEMQILECYCQSGPKKGQSKGLLSIAMELGLPVAPNITLDELKLALSKQRAFQNSSKLENLAAAYGVTIIFIPKFHCELNPIEG</sequence>
<dbReference type="PANTHER" id="PTHR35871:SF1">
    <property type="entry name" value="CXC1-LIKE CYSTEINE CLUSTER ASSOCIATED WITH KDZ TRANSPOSASES DOMAIN-CONTAINING PROTEIN"/>
    <property type="match status" value="1"/>
</dbReference>
<evidence type="ECO:0000313" key="2">
    <source>
        <dbReference type="EMBL" id="CAF4406500.1"/>
    </source>
</evidence>
<feature type="region of interest" description="Disordered" evidence="1">
    <location>
        <begin position="1"/>
        <end position="32"/>
    </location>
</feature>
<reference evidence="2" key="1">
    <citation type="submission" date="2021-02" db="EMBL/GenBank/DDBJ databases">
        <authorList>
            <person name="Nowell W R."/>
        </authorList>
    </citation>
    <scope>NUCLEOTIDE SEQUENCE</scope>
</reference>
<accession>A0A820PPL2</accession>
<protein>
    <submittedName>
        <fullName evidence="2">Uncharacterized protein</fullName>
    </submittedName>
</protein>
<dbReference type="Gene3D" id="3.30.420.10">
    <property type="entry name" value="Ribonuclease H-like superfamily/Ribonuclease H"/>
    <property type="match status" value="1"/>
</dbReference>
<proteinExistence type="predicted"/>
<keyword evidence="3" id="KW-1185">Reference proteome</keyword>
<name>A0A820PPL2_9BILA</name>
<gene>
    <name evidence="2" type="ORF">OVN521_LOCUS35193</name>
</gene>
<evidence type="ECO:0000313" key="3">
    <source>
        <dbReference type="Proteomes" id="UP000663866"/>
    </source>
</evidence>
<comment type="caution">
    <text evidence="2">The sequence shown here is derived from an EMBL/GenBank/DDBJ whole genome shotgun (WGS) entry which is preliminary data.</text>
</comment>
<dbReference type="InterPro" id="IPR036397">
    <property type="entry name" value="RNaseH_sf"/>
</dbReference>
<dbReference type="EMBL" id="CAJOBG010041160">
    <property type="protein sequence ID" value="CAF4406500.1"/>
    <property type="molecule type" value="Genomic_DNA"/>
</dbReference>
<dbReference type="GO" id="GO:0003676">
    <property type="term" value="F:nucleic acid binding"/>
    <property type="evidence" value="ECO:0007669"/>
    <property type="project" value="InterPro"/>
</dbReference>